<proteinExistence type="predicted"/>
<evidence type="ECO:0000313" key="1">
    <source>
        <dbReference type="EMBL" id="OCS90470.1"/>
    </source>
</evidence>
<dbReference type="EMBL" id="MATO01000037">
    <property type="protein sequence ID" value="OCS90470.1"/>
    <property type="molecule type" value="Genomic_DNA"/>
</dbReference>
<dbReference type="OrthoDB" id="2881422at2"/>
<dbReference type="RefSeq" id="WP_066464728.1">
    <property type="nucleotide sequence ID" value="NZ_MATO01000037.1"/>
</dbReference>
<reference evidence="1 2" key="1">
    <citation type="submission" date="2016-07" db="EMBL/GenBank/DDBJ databases">
        <title>Caryophanon latum genome sequencing.</title>
        <authorList>
            <person name="Verma A."/>
            <person name="Pal Y."/>
            <person name="Krishnamurthi S."/>
        </authorList>
    </citation>
    <scope>NUCLEOTIDE SEQUENCE [LARGE SCALE GENOMIC DNA]</scope>
    <source>
        <strain evidence="1 2">DSM 14151</strain>
    </source>
</reference>
<dbReference type="Proteomes" id="UP000093482">
    <property type="component" value="Unassembled WGS sequence"/>
</dbReference>
<accession>A0A1C0YTI9</accession>
<evidence type="ECO:0008006" key="3">
    <source>
        <dbReference type="Google" id="ProtNLM"/>
    </source>
</evidence>
<gene>
    <name evidence="1" type="ORF">A6K76_11430</name>
</gene>
<sequence length="110" mass="12295">MGLLWFLLLWGLIGYFAYTKWQSMRNFERTATIATMKQPKFIFSIGFLLVGFFLSSVAGLLGSYVVNLGGTAMMLIGAVTLAVLNWKTNRPFSYFLLACVALISFVNVFS</sequence>
<protein>
    <recommendedName>
        <fullName evidence="3">DUF3325 domain-containing protein</fullName>
    </recommendedName>
</protein>
<dbReference type="AlphaFoldDB" id="A0A1C0YTI9"/>
<evidence type="ECO:0000313" key="2">
    <source>
        <dbReference type="Proteomes" id="UP000093482"/>
    </source>
</evidence>
<organism evidence="1 2">
    <name type="scientific">Caryophanon latum</name>
    <dbReference type="NCBI Taxonomy" id="33977"/>
    <lineage>
        <taxon>Bacteria</taxon>
        <taxon>Bacillati</taxon>
        <taxon>Bacillota</taxon>
        <taxon>Bacilli</taxon>
        <taxon>Bacillales</taxon>
        <taxon>Caryophanaceae</taxon>
        <taxon>Caryophanon</taxon>
    </lineage>
</organism>
<comment type="caution">
    <text evidence="1">The sequence shown here is derived from an EMBL/GenBank/DDBJ whole genome shotgun (WGS) entry which is preliminary data.</text>
</comment>
<name>A0A1C0YTI9_9BACL</name>
<keyword evidence="2" id="KW-1185">Reference proteome</keyword>